<evidence type="ECO:0008006" key="4">
    <source>
        <dbReference type="Google" id="ProtNLM"/>
    </source>
</evidence>
<dbReference type="STRING" id="1423780.FD05_GL000875"/>
<protein>
    <recommendedName>
        <fullName evidence="4">YxeA family protein</fullName>
    </recommendedName>
</protein>
<dbReference type="NCBIfam" id="TIGR01655">
    <property type="entry name" value="yxeA_fam"/>
    <property type="match status" value="1"/>
</dbReference>
<dbReference type="AlphaFoldDB" id="S4NRC9"/>
<dbReference type="GeneID" id="301048139"/>
<dbReference type="OrthoDB" id="2299005at2"/>
<gene>
    <name evidence="2" type="ORF">LOT_1056</name>
</gene>
<evidence type="ECO:0000313" key="2">
    <source>
        <dbReference type="EMBL" id="GAD16518.1"/>
    </source>
</evidence>
<feature type="transmembrane region" description="Helical" evidence="1">
    <location>
        <begin position="6"/>
        <end position="23"/>
    </location>
</feature>
<dbReference type="eggNOG" id="COG5294">
    <property type="taxonomic scope" value="Bacteria"/>
</dbReference>
<dbReference type="InterPro" id="IPR006542">
    <property type="entry name" value="DUF1093"/>
</dbReference>
<dbReference type="SUPFAM" id="SSF159121">
    <property type="entry name" value="BC4932-like"/>
    <property type="match status" value="1"/>
</dbReference>
<keyword evidence="3" id="KW-1185">Reference proteome</keyword>
<proteinExistence type="predicted"/>
<dbReference type="PANTHER" id="PTHR36433">
    <property type="entry name" value="HYPOTHETICAL CYTOSOLIC PROTEIN"/>
    <property type="match status" value="1"/>
</dbReference>
<dbReference type="Proteomes" id="UP000016361">
    <property type="component" value="Unassembled WGS sequence"/>
</dbReference>
<dbReference type="InterPro" id="IPR036166">
    <property type="entry name" value="YxeA-like_sf"/>
</dbReference>
<dbReference type="Pfam" id="PF06486">
    <property type="entry name" value="DUF1093"/>
    <property type="match status" value="1"/>
</dbReference>
<dbReference type="Gene3D" id="2.40.50.480">
    <property type="match status" value="1"/>
</dbReference>
<comment type="caution">
    <text evidence="2">The sequence shown here is derived from an EMBL/GenBank/DDBJ whole genome shotgun (WGS) entry which is preliminary data.</text>
</comment>
<organism evidence="2 3">
    <name type="scientific">Lentilactobacillus otakiensis DSM 19908 = JCM 15040</name>
    <dbReference type="NCBI Taxonomy" id="1423780"/>
    <lineage>
        <taxon>Bacteria</taxon>
        <taxon>Bacillati</taxon>
        <taxon>Bacillota</taxon>
        <taxon>Bacilli</taxon>
        <taxon>Lactobacillales</taxon>
        <taxon>Lactobacillaceae</taxon>
        <taxon>Lentilactobacillus</taxon>
    </lineage>
</organism>
<name>S4NRC9_9LACO</name>
<sequence length="119" mass="13515">MKKRSIIILSVIVVIGVLGGMWYHHMYGKTYYYGQVDGKIIRTEKAPAGYPNVYYYKVDGWNKDGKHQRMEVGSTGGHKFVKGHYIKVGWSNAKDVVDFARVSYNQIPKAAQEKIDAAK</sequence>
<dbReference type="RefSeq" id="WP_020280969.1">
    <property type="nucleotide sequence ID" value="NZ_AZED01000013.1"/>
</dbReference>
<keyword evidence="1" id="KW-1133">Transmembrane helix</keyword>
<accession>S4NRC9</accession>
<dbReference type="PANTHER" id="PTHR36433:SF2">
    <property type="entry name" value="YXEA FAMILY PROTEIN"/>
    <property type="match status" value="1"/>
</dbReference>
<evidence type="ECO:0000256" key="1">
    <source>
        <dbReference type="SAM" id="Phobius"/>
    </source>
</evidence>
<dbReference type="EMBL" id="BASH01000003">
    <property type="protein sequence ID" value="GAD16518.1"/>
    <property type="molecule type" value="Genomic_DNA"/>
</dbReference>
<reference evidence="3" key="1">
    <citation type="journal article" date="2013" name="Genome Announc.">
        <title>Draft Genome Sequence of D-Branched-Chain Amino Acid Producer Lactobacillus otakiensis JCM 15040T, Isolated from a Traditional Japanese Pickle.</title>
        <authorList>
            <person name="Doi K."/>
            <person name="Mori K."/>
            <person name="Mutaguchi Y."/>
            <person name="Tashiro K."/>
            <person name="Fujino Y."/>
            <person name="Ohmori T."/>
            <person name="Kuhara S."/>
            <person name="Ohshima T."/>
        </authorList>
    </citation>
    <scope>NUCLEOTIDE SEQUENCE [LARGE SCALE GENOMIC DNA]</scope>
    <source>
        <strain evidence="3">JCM 15040</strain>
    </source>
</reference>
<keyword evidence="1" id="KW-0812">Transmembrane</keyword>
<evidence type="ECO:0000313" key="3">
    <source>
        <dbReference type="Proteomes" id="UP000016361"/>
    </source>
</evidence>
<keyword evidence="1" id="KW-0472">Membrane</keyword>